<feature type="domain" description="Activator of Hsp90 ATPase homologue 1/2-like C-terminal" evidence="2">
    <location>
        <begin position="27"/>
        <end position="154"/>
    </location>
</feature>
<dbReference type="CDD" id="cd08894">
    <property type="entry name" value="SRPBCC_CalC_Aha1-like_1"/>
    <property type="match status" value="1"/>
</dbReference>
<dbReference type="STRING" id="1173111.SAMN05444955_10171"/>
<proteinExistence type="inferred from homology"/>
<reference evidence="3 4" key="1">
    <citation type="submission" date="2016-10" db="EMBL/GenBank/DDBJ databases">
        <authorList>
            <person name="de Groot N.N."/>
        </authorList>
    </citation>
    <scope>NUCLEOTIDE SEQUENCE [LARGE SCALE GENOMIC DNA]</scope>
    <source>
        <strain evidence="3 4">DSM 46701</strain>
    </source>
</reference>
<comment type="similarity">
    <text evidence="1">Belongs to the AHA1 family.</text>
</comment>
<evidence type="ECO:0000259" key="2">
    <source>
        <dbReference type="Pfam" id="PF08327"/>
    </source>
</evidence>
<evidence type="ECO:0000256" key="1">
    <source>
        <dbReference type="ARBA" id="ARBA00006817"/>
    </source>
</evidence>
<gene>
    <name evidence="3" type="ORF">SAMN05444955_10171</name>
</gene>
<dbReference type="RefSeq" id="WP_089964387.1">
    <property type="nucleotide sequence ID" value="NZ_FOCQ01000001.1"/>
</dbReference>
<dbReference type="InterPro" id="IPR013538">
    <property type="entry name" value="ASHA1/2-like_C"/>
</dbReference>
<dbReference type="OrthoDB" id="118413at2"/>
<evidence type="ECO:0000313" key="3">
    <source>
        <dbReference type="EMBL" id="SEM68403.1"/>
    </source>
</evidence>
<sequence>MSSGFTTNNNPAEPISDREIVNTRIFNVSRELLFNAFSDPDHLMHWWGPEGFTNTFHEFDLRPDGIWRYVMHAPNGVDYENKSVFVKVVKPERIVLRHLEPVHEFLLTVTFSEFEGKTELNWRMLFESAAECNRVKKFVTEANEQNLDRLEAQLAKMV</sequence>
<dbReference type="AlphaFoldDB" id="A0A1H8ACX0"/>
<evidence type="ECO:0000313" key="4">
    <source>
        <dbReference type="Proteomes" id="UP000199695"/>
    </source>
</evidence>
<name>A0A1H8ACX0_9BACL</name>
<protein>
    <submittedName>
        <fullName evidence="3">Uncharacterized conserved protein YndB, AHSA1/START domain</fullName>
    </submittedName>
</protein>
<dbReference type="SUPFAM" id="SSF55961">
    <property type="entry name" value="Bet v1-like"/>
    <property type="match status" value="1"/>
</dbReference>
<dbReference type="Proteomes" id="UP000199695">
    <property type="component" value="Unassembled WGS sequence"/>
</dbReference>
<dbReference type="InterPro" id="IPR023393">
    <property type="entry name" value="START-like_dom_sf"/>
</dbReference>
<organism evidence="3 4">
    <name type="scientific">Lihuaxuella thermophila</name>
    <dbReference type="NCBI Taxonomy" id="1173111"/>
    <lineage>
        <taxon>Bacteria</taxon>
        <taxon>Bacillati</taxon>
        <taxon>Bacillota</taxon>
        <taxon>Bacilli</taxon>
        <taxon>Bacillales</taxon>
        <taxon>Thermoactinomycetaceae</taxon>
        <taxon>Lihuaxuella</taxon>
    </lineage>
</organism>
<dbReference type="Gene3D" id="3.30.530.20">
    <property type="match status" value="1"/>
</dbReference>
<dbReference type="Pfam" id="PF08327">
    <property type="entry name" value="AHSA1"/>
    <property type="match status" value="1"/>
</dbReference>
<dbReference type="EMBL" id="FOCQ01000001">
    <property type="protein sequence ID" value="SEM68403.1"/>
    <property type="molecule type" value="Genomic_DNA"/>
</dbReference>
<accession>A0A1H8ACX0</accession>
<keyword evidence="4" id="KW-1185">Reference proteome</keyword>